<dbReference type="PANTHER" id="PTHR43080">
    <property type="entry name" value="CBS DOMAIN-CONTAINING PROTEIN CBSX3, MITOCHONDRIAL"/>
    <property type="match status" value="1"/>
</dbReference>
<accession>D2RE24</accession>
<keyword evidence="1 2" id="KW-0129">CBS domain</keyword>
<dbReference type="SMART" id="SM00116">
    <property type="entry name" value="CBS"/>
    <property type="match status" value="4"/>
</dbReference>
<dbReference type="InterPro" id="IPR051257">
    <property type="entry name" value="Diverse_CBS-Domain"/>
</dbReference>
<evidence type="ECO:0000259" key="3">
    <source>
        <dbReference type="PROSITE" id="PS51371"/>
    </source>
</evidence>
<keyword evidence="5" id="KW-1185">Reference proteome</keyword>
<dbReference type="HOGENOM" id="CLU_076812_1_0_2"/>
<dbReference type="PANTHER" id="PTHR43080:SF29">
    <property type="entry name" value="OS02G0818000 PROTEIN"/>
    <property type="match status" value="1"/>
</dbReference>
<proteinExistence type="predicted"/>
<evidence type="ECO:0000313" key="4">
    <source>
        <dbReference type="EMBL" id="ADB58368.1"/>
    </source>
</evidence>
<dbReference type="KEGG" id="apo:Arcpr_1319"/>
<dbReference type="SUPFAM" id="SSF54631">
    <property type="entry name" value="CBS-domain pair"/>
    <property type="match status" value="2"/>
</dbReference>
<dbReference type="EMBL" id="CP001857">
    <property type="protein sequence ID" value="ADB58368.1"/>
    <property type="molecule type" value="Genomic_DNA"/>
</dbReference>
<dbReference type="Proteomes" id="UP000001901">
    <property type="component" value="Chromosome"/>
</dbReference>
<evidence type="ECO:0000256" key="1">
    <source>
        <dbReference type="ARBA" id="ARBA00023122"/>
    </source>
</evidence>
<protein>
    <submittedName>
        <fullName evidence="4">Signal transduction protein with CBS domains</fullName>
    </submittedName>
</protein>
<dbReference type="RefSeq" id="WP_012940704.1">
    <property type="nucleotide sequence ID" value="NC_013741.1"/>
</dbReference>
<evidence type="ECO:0000256" key="2">
    <source>
        <dbReference type="PROSITE-ProRule" id="PRU00703"/>
    </source>
</evidence>
<dbReference type="GeneID" id="8740006"/>
<dbReference type="Gene3D" id="3.10.580.10">
    <property type="entry name" value="CBS-domain"/>
    <property type="match status" value="2"/>
</dbReference>
<dbReference type="eggNOG" id="arCOG00600">
    <property type="taxonomic scope" value="Archaea"/>
</dbReference>
<gene>
    <name evidence="4" type="ordered locus">Arcpr_1319</name>
</gene>
<name>D2RE24_ARCPA</name>
<organism evidence="4 5">
    <name type="scientific">Archaeoglobus profundus (strain DSM 5631 / JCM 9629 / NBRC 100127 / Av18)</name>
    <dbReference type="NCBI Taxonomy" id="572546"/>
    <lineage>
        <taxon>Archaea</taxon>
        <taxon>Methanobacteriati</taxon>
        <taxon>Methanobacteriota</taxon>
        <taxon>Archaeoglobi</taxon>
        <taxon>Archaeoglobales</taxon>
        <taxon>Archaeoglobaceae</taxon>
        <taxon>Archaeoglobus</taxon>
    </lineage>
</organism>
<dbReference type="STRING" id="572546.Arcpr_1319"/>
<dbReference type="PROSITE" id="PS51371">
    <property type="entry name" value="CBS"/>
    <property type="match status" value="3"/>
</dbReference>
<feature type="domain" description="CBS" evidence="3">
    <location>
        <begin position="15"/>
        <end position="71"/>
    </location>
</feature>
<dbReference type="AlphaFoldDB" id="D2RE24"/>
<sequence length="287" mass="32648">MVLPKDDIMKVKDVMTKNVIYAELPSTRDKVLEILKKHNVSAAPVLKSGKLVGIVTIKDLLRKIEEDQLALLMTENPVTVKPNDSIKKVVEIFLKNPFRRLPVVERGKLVGFLTVRNIIKKIAEMNIEKPVKDYMCNEVVCVWDGMPLNVCGEVMRLSGSELCPVLDDNAKLVGLVDEKIMLTESLIEEFIEKTQYSSSSDVDDEWSWEGTRDYVTKFFEVSVLKLPKDPVKNFMKKPAYVYPQTTVSKCAKEMIRNDVDHIPVLDHMDRICGIVKDKGLIKVLLEI</sequence>
<reference evidence="4 5" key="1">
    <citation type="journal article" date="2010" name="Stand. Genomic Sci.">
        <title>Complete genome sequence of Archaeoglobus profundus type strain (AV18).</title>
        <authorList>
            <person name="von Jan M."/>
            <person name="Lapidus A."/>
            <person name="Del Rio T.G."/>
            <person name="Copeland A."/>
            <person name="Tice H."/>
            <person name="Cheng J.F."/>
            <person name="Lucas S."/>
            <person name="Chen F."/>
            <person name="Nolan M."/>
            <person name="Goodwin L."/>
            <person name="Han C."/>
            <person name="Pitluck S."/>
            <person name="Liolios K."/>
            <person name="Ivanova N."/>
            <person name="Mavromatis K."/>
            <person name="Ovchinnikova G."/>
            <person name="Chertkov O."/>
            <person name="Pati A."/>
            <person name="Chen A."/>
            <person name="Palaniappan K."/>
            <person name="Land M."/>
            <person name="Hauser L."/>
            <person name="Chang Y.J."/>
            <person name="Jeffries C.D."/>
            <person name="Saunders E."/>
            <person name="Brettin T."/>
            <person name="Detter J.C."/>
            <person name="Chain P."/>
            <person name="Eichinger K."/>
            <person name="Huber H."/>
            <person name="Spring S."/>
            <person name="Rohde M."/>
            <person name="Goker M."/>
            <person name="Wirth R."/>
            <person name="Woyke T."/>
            <person name="Bristow J."/>
            <person name="Eisen J.A."/>
            <person name="Markowitz V."/>
            <person name="Hugenholtz P."/>
            <person name="Kyrpides N.C."/>
            <person name="Klenk H.P."/>
        </authorList>
    </citation>
    <scope>NUCLEOTIDE SEQUENCE [LARGE SCALE GENOMIC DNA]</scope>
    <source>
        <strain evidence="5">DSM 5631 / JCM 9629 / NBRC 100127 / Av18</strain>
    </source>
</reference>
<dbReference type="Pfam" id="PF00571">
    <property type="entry name" value="CBS"/>
    <property type="match status" value="4"/>
</dbReference>
<evidence type="ECO:0000313" key="5">
    <source>
        <dbReference type="Proteomes" id="UP000001901"/>
    </source>
</evidence>
<dbReference type="PaxDb" id="572546-Arcpr_1319"/>
<dbReference type="InterPro" id="IPR000644">
    <property type="entry name" value="CBS_dom"/>
</dbReference>
<feature type="domain" description="CBS" evidence="3">
    <location>
        <begin position="73"/>
        <end position="129"/>
    </location>
</feature>
<dbReference type="InterPro" id="IPR046342">
    <property type="entry name" value="CBS_dom_sf"/>
</dbReference>
<feature type="domain" description="CBS" evidence="3">
    <location>
        <begin position="234"/>
        <end position="287"/>
    </location>
</feature>